<dbReference type="Pfam" id="PF14111">
    <property type="entry name" value="DUF4283"/>
    <property type="match status" value="1"/>
</dbReference>
<dbReference type="AlphaFoldDB" id="A0A1S4BF41"/>
<dbReference type="PaxDb" id="4097-A0A1S4BF41"/>
<feature type="compositionally biased region" description="Acidic residues" evidence="1">
    <location>
        <begin position="14"/>
        <end position="24"/>
    </location>
</feature>
<gene>
    <name evidence="3" type="primary">LOC107807646</name>
</gene>
<evidence type="ECO:0000256" key="1">
    <source>
        <dbReference type="SAM" id="MobiDB-lite"/>
    </source>
</evidence>
<dbReference type="RefSeq" id="XP_016487555.1">
    <property type="nucleotide sequence ID" value="XM_016632069.1"/>
</dbReference>
<feature type="region of interest" description="Disordered" evidence="1">
    <location>
        <begin position="1"/>
        <end position="27"/>
    </location>
</feature>
<dbReference type="PANTHER" id="PTHR31286">
    <property type="entry name" value="GLYCINE-RICH CELL WALL STRUCTURAL PROTEIN 1.8-LIKE"/>
    <property type="match status" value="1"/>
</dbReference>
<accession>A0A1S4BF41</accession>
<dbReference type="InterPro" id="IPR040256">
    <property type="entry name" value="At4g02000-like"/>
</dbReference>
<feature type="domain" description="DUF4283" evidence="2">
    <location>
        <begin position="78"/>
        <end position="161"/>
    </location>
</feature>
<protein>
    <recommendedName>
        <fullName evidence="2">DUF4283 domain-containing protein</fullName>
    </recommendedName>
</protein>
<evidence type="ECO:0000259" key="2">
    <source>
        <dbReference type="Pfam" id="PF14111"/>
    </source>
</evidence>
<sequence length="210" mass="24375">METPPKSPNIPPEPPDDTVMEEDTNQQHSYKEMLLDKQSTTQAEYFTTGTQSTFTQGKGKESTGPIILSQEDKNRLYEPWRFSVIIKLFGKKMSHYLLRSKLLDLWSPSKQLILIDLGWDFFKVKFSKEENLVKAIQKGPWFLLENFLSVRRWEPKFVPQEATLSFTAIWVRLLQLPTEFYDNEVLEKVGQKLGKLLKIDTCASATLRGR</sequence>
<dbReference type="OMA" id="PWFLLEN"/>
<evidence type="ECO:0000313" key="3">
    <source>
        <dbReference type="RefSeq" id="XP_016487555.1"/>
    </source>
</evidence>
<reference evidence="3" key="1">
    <citation type="submission" date="2025-08" db="UniProtKB">
        <authorList>
            <consortium name="RefSeq"/>
        </authorList>
    </citation>
    <scope>IDENTIFICATION</scope>
</reference>
<proteinExistence type="predicted"/>
<dbReference type="InterPro" id="IPR025558">
    <property type="entry name" value="DUF4283"/>
</dbReference>
<dbReference type="KEGG" id="nta:107807646"/>
<name>A0A1S4BF41_TOBAC</name>
<feature type="compositionally biased region" description="Pro residues" evidence="1">
    <location>
        <begin position="1"/>
        <end position="13"/>
    </location>
</feature>
<dbReference type="PANTHER" id="PTHR31286:SF99">
    <property type="entry name" value="DUF4283 DOMAIN-CONTAINING PROTEIN"/>
    <property type="match status" value="1"/>
</dbReference>
<organism evidence="3">
    <name type="scientific">Nicotiana tabacum</name>
    <name type="common">Common tobacco</name>
    <dbReference type="NCBI Taxonomy" id="4097"/>
    <lineage>
        <taxon>Eukaryota</taxon>
        <taxon>Viridiplantae</taxon>
        <taxon>Streptophyta</taxon>
        <taxon>Embryophyta</taxon>
        <taxon>Tracheophyta</taxon>
        <taxon>Spermatophyta</taxon>
        <taxon>Magnoliopsida</taxon>
        <taxon>eudicotyledons</taxon>
        <taxon>Gunneridae</taxon>
        <taxon>Pentapetalae</taxon>
        <taxon>asterids</taxon>
        <taxon>lamiids</taxon>
        <taxon>Solanales</taxon>
        <taxon>Solanaceae</taxon>
        <taxon>Nicotianoideae</taxon>
        <taxon>Nicotianeae</taxon>
        <taxon>Nicotiana</taxon>
    </lineage>
</organism>
<dbReference type="OrthoDB" id="1750606at2759"/>